<feature type="domain" description="PAS" evidence="1">
    <location>
        <begin position="52"/>
        <end position="104"/>
    </location>
</feature>
<protein>
    <submittedName>
        <fullName evidence="2">Aryl hydrocarbon receptor nuclear translocator homolog</fullName>
    </submittedName>
</protein>
<dbReference type="PANTHER" id="PTHR23042">
    <property type="entry name" value="CIRCADIAN PROTEIN CLOCK/ARNT/BMAL/PAS"/>
    <property type="match status" value="1"/>
</dbReference>
<dbReference type="PROSITE" id="PS50112">
    <property type="entry name" value="PAS"/>
    <property type="match status" value="1"/>
</dbReference>
<dbReference type="CDD" id="cd00130">
    <property type="entry name" value="PAS"/>
    <property type="match status" value="1"/>
</dbReference>
<dbReference type="SUPFAM" id="SSF55785">
    <property type="entry name" value="PYP-like sensor domain (PAS domain)"/>
    <property type="match status" value="1"/>
</dbReference>
<dbReference type="SMART" id="SM00091">
    <property type="entry name" value="PAS"/>
    <property type="match status" value="1"/>
</dbReference>
<dbReference type="Pfam" id="PF14598">
    <property type="entry name" value="PAS_11"/>
    <property type="match status" value="1"/>
</dbReference>
<dbReference type="InterPro" id="IPR035965">
    <property type="entry name" value="PAS-like_dom_sf"/>
</dbReference>
<name>A0A6P7GIN8_DIAVI</name>
<reference evidence="2" key="1">
    <citation type="submission" date="2025-08" db="UniProtKB">
        <authorList>
            <consortium name="RefSeq"/>
        </authorList>
    </citation>
    <scope>IDENTIFICATION</scope>
    <source>
        <tissue evidence="2">Whole insect</tissue>
    </source>
</reference>
<evidence type="ECO:0000259" key="1">
    <source>
        <dbReference type="PROSITE" id="PS50112"/>
    </source>
</evidence>
<dbReference type="InParanoid" id="A0A6P7GIN8"/>
<dbReference type="RefSeq" id="XP_028143630.1">
    <property type="nucleotide sequence ID" value="XM_028287829.1"/>
</dbReference>
<proteinExistence type="predicted"/>
<dbReference type="InterPro" id="IPR050933">
    <property type="entry name" value="Circadian_TF"/>
</dbReference>
<gene>
    <name evidence="2" type="primary">LOC114337407</name>
</gene>
<keyword evidence="2" id="KW-0675">Receptor</keyword>
<accession>A0A6P7GIN8</accession>
<organism evidence="2">
    <name type="scientific">Diabrotica virgifera virgifera</name>
    <name type="common">western corn rootworm</name>
    <dbReference type="NCBI Taxonomy" id="50390"/>
    <lineage>
        <taxon>Eukaryota</taxon>
        <taxon>Metazoa</taxon>
        <taxon>Ecdysozoa</taxon>
        <taxon>Arthropoda</taxon>
        <taxon>Hexapoda</taxon>
        <taxon>Insecta</taxon>
        <taxon>Pterygota</taxon>
        <taxon>Neoptera</taxon>
        <taxon>Endopterygota</taxon>
        <taxon>Coleoptera</taxon>
        <taxon>Polyphaga</taxon>
        <taxon>Cucujiformia</taxon>
        <taxon>Chrysomeloidea</taxon>
        <taxon>Chrysomelidae</taxon>
        <taxon>Galerucinae</taxon>
        <taxon>Diabroticina</taxon>
        <taxon>Diabroticites</taxon>
        <taxon>Diabrotica</taxon>
    </lineage>
</organism>
<dbReference type="InterPro" id="IPR000014">
    <property type="entry name" value="PAS"/>
</dbReference>
<dbReference type="AlphaFoldDB" id="A0A6P7GIN8"/>
<sequence length="154" mass="17251">MVSRCPTRPSIRGRNYQFKPNQIINPGYKSRQRPATSDMAGSNVALTFVSRLSIDGEITFLDQGVTHVLGYSTADLLGRVCLDFIHPEDQTDMIECFVEVLTSKGERLSVKYKFLAANGEWVWLRSSAFAFVNPYTEDVEFIVCLNSSTEAPDS</sequence>
<dbReference type="NCBIfam" id="TIGR00229">
    <property type="entry name" value="sensory_box"/>
    <property type="match status" value="1"/>
</dbReference>
<dbReference type="Gene3D" id="3.30.450.20">
    <property type="entry name" value="PAS domain"/>
    <property type="match status" value="1"/>
</dbReference>
<evidence type="ECO:0000313" key="2">
    <source>
        <dbReference type="RefSeq" id="XP_028143630.1"/>
    </source>
</evidence>